<feature type="signal peptide" evidence="1">
    <location>
        <begin position="1"/>
        <end position="21"/>
    </location>
</feature>
<organism evidence="2 3">
    <name type="scientific">Bipolaris victoriae (strain FI3)</name>
    <name type="common">Victoria blight of oats agent</name>
    <name type="synonym">Cochliobolus victoriae</name>
    <dbReference type="NCBI Taxonomy" id="930091"/>
    <lineage>
        <taxon>Eukaryota</taxon>
        <taxon>Fungi</taxon>
        <taxon>Dikarya</taxon>
        <taxon>Ascomycota</taxon>
        <taxon>Pezizomycotina</taxon>
        <taxon>Dothideomycetes</taxon>
        <taxon>Pleosporomycetidae</taxon>
        <taxon>Pleosporales</taxon>
        <taxon>Pleosporineae</taxon>
        <taxon>Pleosporaceae</taxon>
        <taxon>Bipolaris</taxon>
    </lineage>
</organism>
<evidence type="ECO:0000313" key="2">
    <source>
        <dbReference type="EMBL" id="EUN27177.1"/>
    </source>
</evidence>
<gene>
    <name evidence="2" type="ORF">COCVIDRAFT_26536</name>
</gene>
<dbReference type="RefSeq" id="XP_014556725.1">
    <property type="nucleotide sequence ID" value="XM_014701239.1"/>
</dbReference>
<dbReference type="OrthoDB" id="3686698at2759"/>
<accession>W7ET68</accession>
<evidence type="ECO:0000256" key="1">
    <source>
        <dbReference type="SAM" id="SignalP"/>
    </source>
</evidence>
<evidence type="ECO:0008006" key="4">
    <source>
        <dbReference type="Google" id="ProtNLM"/>
    </source>
</evidence>
<protein>
    <recommendedName>
        <fullName evidence="4">Extracellular membrane protein CFEM domain-containing protein</fullName>
    </recommendedName>
</protein>
<feature type="chain" id="PRO_5004891656" description="Extracellular membrane protein CFEM domain-containing protein" evidence="1">
    <location>
        <begin position="22"/>
        <end position="121"/>
    </location>
</feature>
<dbReference type="AlphaFoldDB" id="W7ET68"/>
<dbReference type="EMBL" id="KI968732">
    <property type="protein sequence ID" value="EUN27177.1"/>
    <property type="molecule type" value="Genomic_DNA"/>
</dbReference>
<name>W7ET68_BIPV3</name>
<reference evidence="2 3" key="1">
    <citation type="journal article" date="2013" name="PLoS Genet.">
        <title>Comparative genome structure, secondary metabolite, and effector coding capacity across Cochliobolus pathogens.</title>
        <authorList>
            <person name="Condon B.J."/>
            <person name="Leng Y."/>
            <person name="Wu D."/>
            <person name="Bushley K.E."/>
            <person name="Ohm R.A."/>
            <person name="Otillar R."/>
            <person name="Martin J."/>
            <person name="Schackwitz W."/>
            <person name="Grimwood J."/>
            <person name="MohdZainudin N."/>
            <person name="Xue C."/>
            <person name="Wang R."/>
            <person name="Manning V.A."/>
            <person name="Dhillon B."/>
            <person name="Tu Z.J."/>
            <person name="Steffenson B.J."/>
            <person name="Salamov A."/>
            <person name="Sun H."/>
            <person name="Lowry S."/>
            <person name="LaButti K."/>
            <person name="Han J."/>
            <person name="Copeland A."/>
            <person name="Lindquist E."/>
            <person name="Barry K."/>
            <person name="Schmutz J."/>
            <person name="Baker S.E."/>
            <person name="Ciuffetti L.M."/>
            <person name="Grigoriev I.V."/>
            <person name="Zhong S."/>
            <person name="Turgeon B.G."/>
        </authorList>
    </citation>
    <scope>NUCLEOTIDE SEQUENCE [LARGE SCALE GENOMIC DNA]</scope>
    <source>
        <strain evidence="2 3">FI3</strain>
    </source>
</reference>
<dbReference type="HOGENOM" id="CLU_2037629_0_0_1"/>
<evidence type="ECO:0000313" key="3">
    <source>
        <dbReference type="Proteomes" id="UP000054337"/>
    </source>
</evidence>
<keyword evidence="1" id="KW-0732">Signal</keyword>
<dbReference type="Proteomes" id="UP000054337">
    <property type="component" value="Unassembled WGS sequence"/>
</dbReference>
<sequence>MHFSNILHSFMLVLLFGFATALPTDMSSTTHSAAIANNRLTLEAHDGACSPKCKQEFDSLQSCRWVEYCMLSNRYNIKLRAYDNCCKLVHPPSAVDEKTRETLEKLKAKTGFKPETKTGGV</sequence>
<dbReference type="GeneID" id="26253725"/>
<keyword evidence="3" id="KW-1185">Reference proteome</keyword>
<proteinExistence type="predicted"/>